<proteinExistence type="predicted"/>
<keyword evidence="2" id="KW-1185">Reference proteome</keyword>
<dbReference type="EMBL" id="CM037621">
    <property type="protein sequence ID" value="KAH8002768.1"/>
    <property type="molecule type" value="Genomic_DNA"/>
</dbReference>
<dbReference type="Proteomes" id="UP000827872">
    <property type="component" value="Linkage Group LG08"/>
</dbReference>
<reference evidence="1" key="1">
    <citation type="submission" date="2021-08" db="EMBL/GenBank/DDBJ databases">
        <title>The first chromosome-level gecko genome reveals the dynamic sex chromosomes of Neotropical dwarf geckos (Sphaerodactylidae: Sphaerodactylus).</title>
        <authorList>
            <person name="Pinto B.J."/>
            <person name="Keating S.E."/>
            <person name="Gamble T."/>
        </authorList>
    </citation>
    <scope>NUCLEOTIDE SEQUENCE</scope>
    <source>
        <strain evidence="1">TG3544</strain>
    </source>
</reference>
<accession>A0ACB8FCK6</accession>
<sequence length="259" mass="30417">MKDLGKLLQVLVDIIVGIMVCVVGKVREELGRRKIKSLQKQIHDVKKEKEFELQNRDEMIAYLKDQLQEMKAKTDMENRYVKKDAELQVSQTQKKCSDADDDLQDEIDRLRNQTDEETRVHQDIENFLKHQLTIIEEKLEYWMEKYEKDTEAKQQELNSLKASRTADQIALQELAKQVLLCEQVIIEDRKEKEAARRKVEQDALEMKSILKLQAWWKGMMVRKFLGPYKALKKLLEEEPPPKEKGKKGKPGKPGAKKKK</sequence>
<gene>
    <name evidence="1" type="ORF">K3G42_027816</name>
</gene>
<protein>
    <submittedName>
        <fullName evidence="1">Uncharacterized protein</fullName>
    </submittedName>
</protein>
<evidence type="ECO:0000313" key="1">
    <source>
        <dbReference type="EMBL" id="KAH8002768.1"/>
    </source>
</evidence>
<comment type="caution">
    <text evidence="1">The sequence shown here is derived from an EMBL/GenBank/DDBJ whole genome shotgun (WGS) entry which is preliminary data.</text>
</comment>
<evidence type="ECO:0000313" key="2">
    <source>
        <dbReference type="Proteomes" id="UP000827872"/>
    </source>
</evidence>
<organism evidence="1 2">
    <name type="scientific">Sphaerodactylus townsendi</name>
    <dbReference type="NCBI Taxonomy" id="933632"/>
    <lineage>
        <taxon>Eukaryota</taxon>
        <taxon>Metazoa</taxon>
        <taxon>Chordata</taxon>
        <taxon>Craniata</taxon>
        <taxon>Vertebrata</taxon>
        <taxon>Euteleostomi</taxon>
        <taxon>Lepidosauria</taxon>
        <taxon>Squamata</taxon>
        <taxon>Bifurcata</taxon>
        <taxon>Gekkota</taxon>
        <taxon>Sphaerodactylidae</taxon>
        <taxon>Sphaerodactylus</taxon>
    </lineage>
</organism>
<name>A0ACB8FCK6_9SAUR</name>